<proteinExistence type="predicted"/>
<sequence length="499" mass="57899">MKESEVLEISEGRYVELKKAKNKIPDSFWETYSAFANTDGGIVIFGVDEKSRQVVGIEQPEKMRDDLFNMVNNPQKVSTNLINDDDVHIINVDNGVQIMMVKISEAPYQLKPVYLKGNPQLAFERLGEGDRRLTPDKYKELVVGSQPETDNELLLNYDLSDLYIDDLEVYRKELYEQTNNTRYKNIDFRELLIEVGALRKDRQGDGQFHLTVGGLLFFGKYTAITDRFPGFQLDYFEKESSLDVDWKDRISSGDAAFPQLNVYSFYRMTLDKLNGTLKDEFMLDENTKSRLPFRTDLYTAVREALVNSLMHAYYDSNSPITITAYPDYYEFSNPGKMRVTEEEFVHGGHSDIRNHTMSTIMRRIGISEKAGSGGPRIFDVASKYNLKLPEVIREQYKTTLRIWKVDLEKTFEGYSEDQKKILYYLIENQSIARSEAKDQLSMDNYTFRTTINQLLEKDMVDVMGKGRATRYILKLSSPEQSYNMKRILRFIEDNIINRG</sequence>
<dbReference type="Pfam" id="PF04326">
    <property type="entry name" value="SLFN_AlbA_2"/>
    <property type="match status" value="1"/>
</dbReference>
<accession>A0A178HCH7</accession>
<gene>
    <name evidence="2" type="ORF">DBT54_04315</name>
</gene>
<reference evidence="2 3" key="1">
    <citation type="submission" date="2018-04" db="EMBL/GenBank/DDBJ databases">
        <title>Aerococcus urinae genomes.</title>
        <authorList>
            <person name="Hilt E."/>
            <person name="Gilbert N.M."/>
            <person name="Thomas-White K."/>
            <person name="Putonti C."/>
            <person name="Lewis A.L."/>
            <person name="Visck K.L."/>
            <person name="Wolfe A.J."/>
        </authorList>
    </citation>
    <scope>NUCLEOTIDE SEQUENCE [LARGE SCALE GENOMIC DNA]</scope>
    <source>
        <strain evidence="2 3">UMB7480</strain>
    </source>
</reference>
<feature type="domain" description="Schlafen AlbA-2" evidence="1">
    <location>
        <begin position="11"/>
        <end position="133"/>
    </location>
</feature>
<dbReference type="Gene3D" id="3.30.950.30">
    <property type="entry name" value="Schlafen, AAA domain"/>
    <property type="match status" value="1"/>
</dbReference>
<evidence type="ECO:0000313" key="2">
    <source>
        <dbReference type="EMBL" id="RAV79909.1"/>
    </source>
</evidence>
<organism evidence="2 3">
    <name type="scientific">Aerococcus urinae</name>
    <dbReference type="NCBI Taxonomy" id="1376"/>
    <lineage>
        <taxon>Bacteria</taxon>
        <taxon>Bacillati</taxon>
        <taxon>Bacillota</taxon>
        <taxon>Bacilli</taxon>
        <taxon>Lactobacillales</taxon>
        <taxon>Aerococcaceae</taxon>
        <taxon>Aerococcus</taxon>
    </lineage>
</organism>
<dbReference type="AlphaFoldDB" id="A0A178HCH7"/>
<dbReference type="Gene3D" id="3.30.565.60">
    <property type="match status" value="1"/>
</dbReference>
<evidence type="ECO:0000259" key="1">
    <source>
        <dbReference type="Pfam" id="PF04326"/>
    </source>
</evidence>
<evidence type="ECO:0000313" key="3">
    <source>
        <dbReference type="Proteomes" id="UP000251923"/>
    </source>
</evidence>
<dbReference type="GeneID" id="86970786"/>
<dbReference type="InterPro" id="IPR036388">
    <property type="entry name" value="WH-like_DNA-bd_sf"/>
</dbReference>
<dbReference type="RefSeq" id="WP_064293340.1">
    <property type="nucleotide sequence ID" value="NZ_JASODG010000006.1"/>
</dbReference>
<name>A0A178HCH7_9LACT</name>
<dbReference type="InterPro" id="IPR036390">
    <property type="entry name" value="WH_DNA-bd_sf"/>
</dbReference>
<dbReference type="PANTHER" id="PTHR30595:SF6">
    <property type="entry name" value="SCHLAFEN ALBA-2 DOMAIN-CONTAINING PROTEIN"/>
    <property type="match status" value="1"/>
</dbReference>
<dbReference type="EMBL" id="QMHM01000006">
    <property type="protein sequence ID" value="RAV79909.1"/>
    <property type="molecule type" value="Genomic_DNA"/>
</dbReference>
<dbReference type="SUPFAM" id="SSF46785">
    <property type="entry name" value="Winged helix' DNA-binding domain"/>
    <property type="match status" value="1"/>
</dbReference>
<protein>
    <submittedName>
        <fullName evidence="2">AAA family ATPase</fullName>
    </submittedName>
</protein>
<dbReference type="InterPro" id="IPR038475">
    <property type="entry name" value="RecG_C_sf"/>
</dbReference>
<dbReference type="Proteomes" id="UP000251923">
    <property type="component" value="Unassembled WGS sequence"/>
</dbReference>
<dbReference type="PANTHER" id="PTHR30595">
    <property type="entry name" value="GLPR-RELATED TRANSCRIPTIONAL REPRESSOR"/>
    <property type="match status" value="1"/>
</dbReference>
<dbReference type="Pfam" id="PF13749">
    <property type="entry name" value="HATPase_c_4"/>
    <property type="match status" value="1"/>
</dbReference>
<comment type="caution">
    <text evidence="2">The sequence shown here is derived from an EMBL/GenBank/DDBJ whole genome shotgun (WGS) entry which is preliminary data.</text>
</comment>
<dbReference type="InterPro" id="IPR007421">
    <property type="entry name" value="Schlafen_AlbA_2_dom"/>
</dbReference>
<dbReference type="Gene3D" id="1.10.10.10">
    <property type="entry name" value="Winged helix-like DNA-binding domain superfamily/Winged helix DNA-binding domain"/>
    <property type="match status" value="1"/>
</dbReference>
<dbReference type="InterPro" id="IPR038461">
    <property type="entry name" value="Schlafen_AlbA_2_dom_sf"/>
</dbReference>